<sequence length="102" mass="11587">MIDVTCAIIWREGKILTAQRGANKHLAGKWEFPGGKVVDGESKEECIVREIEEELGCIVQPLRRLSDSIYNYGDKQIRLIPFECDLVKGEPIAKEHATLMWC</sequence>
<dbReference type="CDD" id="cd03425">
    <property type="entry name" value="NUDIX_MutT_NudA_like"/>
    <property type="match status" value="1"/>
</dbReference>
<name>A0A382YBK8_9ZZZZ</name>
<feature type="non-terminal residue" evidence="13">
    <location>
        <position position="102"/>
    </location>
</feature>
<feature type="domain" description="Nudix hydrolase" evidence="12">
    <location>
        <begin position="1"/>
        <end position="102"/>
    </location>
</feature>
<evidence type="ECO:0000256" key="5">
    <source>
        <dbReference type="ARBA" id="ARBA00022723"/>
    </source>
</evidence>
<dbReference type="InterPro" id="IPR047127">
    <property type="entry name" value="MutT-like"/>
</dbReference>
<dbReference type="GO" id="GO:0006260">
    <property type="term" value="P:DNA replication"/>
    <property type="evidence" value="ECO:0007669"/>
    <property type="project" value="UniProtKB-KW"/>
</dbReference>
<keyword evidence="7" id="KW-0378">Hydrolase</keyword>
<dbReference type="GO" id="GO:0044716">
    <property type="term" value="F:8-oxo-GDP phosphatase activity"/>
    <property type="evidence" value="ECO:0007669"/>
    <property type="project" value="TreeGrafter"/>
</dbReference>
<evidence type="ECO:0000256" key="2">
    <source>
        <dbReference type="ARBA" id="ARBA00005582"/>
    </source>
</evidence>
<dbReference type="GO" id="GO:0046872">
    <property type="term" value="F:metal ion binding"/>
    <property type="evidence" value="ECO:0007669"/>
    <property type="project" value="UniProtKB-KW"/>
</dbReference>
<dbReference type="InterPro" id="IPR020476">
    <property type="entry name" value="Nudix_hydrolase"/>
</dbReference>
<dbReference type="GO" id="GO:0006281">
    <property type="term" value="P:DNA repair"/>
    <property type="evidence" value="ECO:0007669"/>
    <property type="project" value="UniProtKB-KW"/>
</dbReference>
<dbReference type="PRINTS" id="PR00502">
    <property type="entry name" value="NUDIXFAMILY"/>
</dbReference>
<keyword evidence="9" id="KW-0234">DNA repair</keyword>
<evidence type="ECO:0000256" key="3">
    <source>
        <dbReference type="ARBA" id="ARBA00022457"/>
    </source>
</evidence>
<keyword evidence="4" id="KW-0235">DNA replication</keyword>
<dbReference type="InterPro" id="IPR015797">
    <property type="entry name" value="NUDIX_hydrolase-like_dom_sf"/>
</dbReference>
<dbReference type="SUPFAM" id="SSF55811">
    <property type="entry name" value="Nudix"/>
    <property type="match status" value="1"/>
</dbReference>
<protein>
    <recommendedName>
        <fullName evidence="11">8-oxo-dGTP diphosphatase</fullName>
        <ecNumber evidence="11">3.6.1.55</ecNumber>
    </recommendedName>
</protein>
<dbReference type="PROSITE" id="PS00893">
    <property type="entry name" value="NUDIX_BOX"/>
    <property type="match status" value="1"/>
</dbReference>
<dbReference type="PROSITE" id="PS51462">
    <property type="entry name" value="NUDIX"/>
    <property type="match status" value="1"/>
</dbReference>
<accession>A0A382YBK8</accession>
<comment type="similarity">
    <text evidence="2">Belongs to the Nudix hydrolase family.</text>
</comment>
<evidence type="ECO:0000256" key="6">
    <source>
        <dbReference type="ARBA" id="ARBA00022763"/>
    </source>
</evidence>
<keyword evidence="5" id="KW-0479">Metal-binding</keyword>
<evidence type="ECO:0000256" key="4">
    <source>
        <dbReference type="ARBA" id="ARBA00022705"/>
    </source>
</evidence>
<dbReference type="GO" id="GO:0035539">
    <property type="term" value="F:8-oxo-7,8-dihydrodeoxyguanosine triphosphate pyrophosphatase activity"/>
    <property type="evidence" value="ECO:0007669"/>
    <property type="project" value="UniProtKB-EC"/>
</dbReference>
<evidence type="ECO:0000313" key="13">
    <source>
        <dbReference type="EMBL" id="SVD80717.1"/>
    </source>
</evidence>
<dbReference type="GO" id="GO:0044715">
    <property type="term" value="F:8-oxo-dGDP phosphatase activity"/>
    <property type="evidence" value="ECO:0007669"/>
    <property type="project" value="TreeGrafter"/>
</dbReference>
<dbReference type="EMBL" id="UINC01174539">
    <property type="protein sequence ID" value="SVD80717.1"/>
    <property type="molecule type" value="Genomic_DNA"/>
</dbReference>
<keyword evidence="6" id="KW-0227">DNA damage</keyword>
<keyword evidence="3" id="KW-0515">Mutator protein</keyword>
<keyword evidence="8" id="KW-0460">Magnesium</keyword>
<evidence type="ECO:0000256" key="7">
    <source>
        <dbReference type="ARBA" id="ARBA00022801"/>
    </source>
</evidence>
<dbReference type="Gene3D" id="3.90.79.10">
    <property type="entry name" value="Nucleoside Triphosphate Pyrophosphohydrolase"/>
    <property type="match status" value="1"/>
</dbReference>
<dbReference type="GO" id="GO:0008413">
    <property type="term" value="F:8-oxo-7,8-dihydroguanosine triphosphate pyrophosphatase activity"/>
    <property type="evidence" value="ECO:0007669"/>
    <property type="project" value="TreeGrafter"/>
</dbReference>
<reference evidence="13" key="1">
    <citation type="submission" date="2018-05" db="EMBL/GenBank/DDBJ databases">
        <authorList>
            <person name="Lanie J.A."/>
            <person name="Ng W.-L."/>
            <person name="Kazmierczak K.M."/>
            <person name="Andrzejewski T.M."/>
            <person name="Davidsen T.M."/>
            <person name="Wayne K.J."/>
            <person name="Tettelin H."/>
            <person name="Glass J.I."/>
            <person name="Rusch D."/>
            <person name="Podicherti R."/>
            <person name="Tsui H.-C.T."/>
            <person name="Winkler M.E."/>
        </authorList>
    </citation>
    <scope>NUCLEOTIDE SEQUENCE</scope>
</reference>
<evidence type="ECO:0000256" key="9">
    <source>
        <dbReference type="ARBA" id="ARBA00023204"/>
    </source>
</evidence>
<proteinExistence type="inferred from homology"/>
<dbReference type="InterPro" id="IPR000086">
    <property type="entry name" value="NUDIX_hydrolase_dom"/>
</dbReference>
<gene>
    <name evidence="13" type="ORF">METZ01_LOCUS433571</name>
</gene>
<organism evidence="13">
    <name type="scientific">marine metagenome</name>
    <dbReference type="NCBI Taxonomy" id="408172"/>
    <lineage>
        <taxon>unclassified sequences</taxon>
        <taxon>metagenomes</taxon>
        <taxon>ecological metagenomes</taxon>
    </lineage>
</organism>
<evidence type="ECO:0000256" key="10">
    <source>
        <dbReference type="ARBA" id="ARBA00035861"/>
    </source>
</evidence>
<evidence type="ECO:0000256" key="8">
    <source>
        <dbReference type="ARBA" id="ARBA00022842"/>
    </source>
</evidence>
<dbReference type="PANTHER" id="PTHR47707:SF1">
    <property type="entry name" value="NUDIX HYDROLASE FAMILY PROTEIN"/>
    <property type="match status" value="1"/>
</dbReference>
<evidence type="ECO:0000256" key="11">
    <source>
        <dbReference type="ARBA" id="ARBA00038905"/>
    </source>
</evidence>
<dbReference type="Pfam" id="PF00293">
    <property type="entry name" value="NUDIX"/>
    <property type="match status" value="1"/>
</dbReference>
<comment type="cofactor">
    <cofactor evidence="1">
        <name>Mg(2+)</name>
        <dbReference type="ChEBI" id="CHEBI:18420"/>
    </cofactor>
</comment>
<dbReference type="AlphaFoldDB" id="A0A382YBK8"/>
<comment type="catalytic activity">
    <reaction evidence="10">
        <text>8-oxo-dGTP + H2O = 8-oxo-dGMP + diphosphate + H(+)</text>
        <dbReference type="Rhea" id="RHEA:31575"/>
        <dbReference type="ChEBI" id="CHEBI:15377"/>
        <dbReference type="ChEBI" id="CHEBI:15378"/>
        <dbReference type="ChEBI" id="CHEBI:33019"/>
        <dbReference type="ChEBI" id="CHEBI:63224"/>
        <dbReference type="ChEBI" id="CHEBI:77896"/>
        <dbReference type="EC" id="3.6.1.55"/>
    </reaction>
</comment>
<dbReference type="EC" id="3.6.1.55" evidence="11"/>
<evidence type="ECO:0000256" key="1">
    <source>
        <dbReference type="ARBA" id="ARBA00001946"/>
    </source>
</evidence>
<evidence type="ECO:0000259" key="12">
    <source>
        <dbReference type="PROSITE" id="PS51462"/>
    </source>
</evidence>
<dbReference type="InterPro" id="IPR020084">
    <property type="entry name" value="NUDIX_hydrolase_CS"/>
</dbReference>
<dbReference type="PANTHER" id="PTHR47707">
    <property type="entry name" value="8-OXO-DGTP DIPHOSPHATASE"/>
    <property type="match status" value="1"/>
</dbReference>